<gene>
    <name evidence="4" type="primary">rlmB-B</name>
    <name evidence="4" type="ordered locus">SNE_A10050</name>
</gene>
<evidence type="ECO:0000256" key="2">
    <source>
        <dbReference type="ARBA" id="ARBA00022679"/>
    </source>
</evidence>
<dbReference type="EMBL" id="FR872582">
    <property type="protein sequence ID" value="CCB88882.1"/>
    <property type="molecule type" value="Genomic_DNA"/>
</dbReference>
<reference key="1">
    <citation type="journal article" date="2011" name="Mol. Biol. Evol.">
        <title>Unity in variety -- the pan-genome of the Chlamydiae.</title>
        <authorList>
            <person name="Collingro A."/>
            <person name="Tischler P."/>
            <person name="Weinmaier T."/>
            <person name="Penz T."/>
            <person name="Heinz E."/>
            <person name="Brunham R.C."/>
            <person name="Read T.D."/>
            <person name="Bavoil P.M."/>
            <person name="Sachse K."/>
            <person name="Kahane S."/>
            <person name="Friedman M.G."/>
            <person name="Rattei T."/>
            <person name="Myers G.S.A."/>
            <person name="Horn M."/>
        </authorList>
    </citation>
    <scope>NUCLEOTIDE SEQUENCE</scope>
    <source>
        <strain>Z</strain>
    </source>
</reference>
<proteinExistence type="predicted"/>
<dbReference type="GO" id="GO:0008173">
    <property type="term" value="F:RNA methyltransferase activity"/>
    <property type="evidence" value="ECO:0007669"/>
    <property type="project" value="InterPro"/>
</dbReference>
<dbReference type="Pfam" id="PF08032">
    <property type="entry name" value="SpoU_sub_bind"/>
    <property type="match status" value="1"/>
</dbReference>
<feature type="domain" description="RNA 2-O ribose methyltransferase substrate binding" evidence="3">
    <location>
        <begin position="6"/>
        <end position="77"/>
    </location>
</feature>
<keyword evidence="2 4" id="KW-0808">Transferase</keyword>
<evidence type="ECO:0000313" key="5">
    <source>
        <dbReference type="Proteomes" id="UP000000496"/>
    </source>
</evidence>
<dbReference type="Proteomes" id="UP000000496">
    <property type="component" value="Chromosome gsn.131"/>
</dbReference>
<dbReference type="EC" id="2.1.1.-" evidence="4"/>
<dbReference type="InterPro" id="IPR029026">
    <property type="entry name" value="tRNA_m1G_MTases_N"/>
</dbReference>
<dbReference type="InterPro" id="IPR001537">
    <property type="entry name" value="SpoU_MeTrfase"/>
</dbReference>
<keyword evidence="5" id="KW-1185">Reference proteome</keyword>
<sequence>MNEEPLIMGKNCLSEVLKTNPKSIQKIFTSKEDDPVLKKAKGFNIPIQFVPKARLTAMVNSESHQGVVAKLRERTYPELRPFLRTSKEKSLILMCDGITDPQNFGAILRAAECFGVDGVVFSKNRSVEITPVVTKASVGASELVPLLRVSNLAETMNQFQKAGFTAIVADVGEHSKSIDTFTFPDKTLLILGAEGRGVQPLLKKKADCCVEIPLKGQIDSLNVSQAASILLFKARG</sequence>
<dbReference type="CDD" id="cd18103">
    <property type="entry name" value="SpoU-like_RlmB"/>
    <property type="match status" value="1"/>
</dbReference>
<dbReference type="OrthoDB" id="9794400at2"/>
<dbReference type="GO" id="GO:0006396">
    <property type="term" value="P:RNA processing"/>
    <property type="evidence" value="ECO:0007669"/>
    <property type="project" value="InterPro"/>
</dbReference>
<evidence type="ECO:0000259" key="3">
    <source>
        <dbReference type="SMART" id="SM00967"/>
    </source>
</evidence>
<dbReference type="InterPro" id="IPR004441">
    <property type="entry name" value="rRNA_MeTrfase_TrmH"/>
</dbReference>
<dbReference type="AlphaFoldDB" id="F8L7Y0"/>
<dbReference type="InterPro" id="IPR029028">
    <property type="entry name" value="Alpha/beta_knot_MTases"/>
</dbReference>
<dbReference type="PANTHER" id="PTHR46429:SF1">
    <property type="entry name" value="23S RRNA (GUANOSINE-2'-O-)-METHYLTRANSFERASE RLMB"/>
    <property type="match status" value="1"/>
</dbReference>
<organism evidence="4 5">
    <name type="scientific">Simkania negevensis (strain ATCC VR-1471 / DSM 27360 / Z)</name>
    <dbReference type="NCBI Taxonomy" id="331113"/>
    <lineage>
        <taxon>Bacteria</taxon>
        <taxon>Pseudomonadati</taxon>
        <taxon>Chlamydiota</taxon>
        <taxon>Chlamydiia</taxon>
        <taxon>Parachlamydiales</taxon>
        <taxon>Simkaniaceae</taxon>
        <taxon>Simkania</taxon>
    </lineage>
</organism>
<dbReference type="RefSeq" id="WP_013943349.1">
    <property type="nucleotide sequence ID" value="NC_015713.1"/>
</dbReference>
<dbReference type="SMART" id="SM00967">
    <property type="entry name" value="SpoU_sub_bind"/>
    <property type="match status" value="1"/>
</dbReference>
<evidence type="ECO:0000256" key="1">
    <source>
        <dbReference type="ARBA" id="ARBA00022603"/>
    </source>
</evidence>
<dbReference type="PANTHER" id="PTHR46429">
    <property type="entry name" value="23S RRNA (GUANOSINE-2'-O-)-METHYLTRANSFERASE RLMB"/>
    <property type="match status" value="1"/>
</dbReference>
<dbReference type="NCBIfam" id="TIGR00186">
    <property type="entry name" value="rRNA_methyl_3"/>
    <property type="match status" value="1"/>
</dbReference>
<dbReference type="eggNOG" id="COG0566">
    <property type="taxonomic scope" value="Bacteria"/>
</dbReference>
<dbReference type="KEGG" id="sng:SNE_A10050"/>
<reference evidence="4 5" key="2">
    <citation type="journal article" date="2011" name="Mol. Biol. Evol.">
        <title>Unity in variety--the pan-genome of the Chlamydiae.</title>
        <authorList>
            <person name="Collingro A."/>
            <person name="Tischler P."/>
            <person name="Weinmaier T."/>
            <person name="Penz T."/>
            <person name="Heinz E."/>
            <person name="Brunham R.C."/>
            <person name="Read T.D."/>
            <person name="Bavoil P.M."/>
            <person name="Sachse K."/>
            <person name="Kahane S."/>
            <person name="Friedman M.G."/>
            <person name="Rattei T."/>
            <person name="Myers G.S."/>
            <person name="Horn M."/>
        </authorList>
    </citation>
    <scope>NUCLEOTIDE SEQUENCE [LARGE SCALE GENOMIC DNA]</scope>
    <source>
        <strain evidence="5">ATCC VR-1471 / Z</strain>
    </source>
</reference>
<protein>
    <submittedName>
        <fullName evidence="4">Putative TrmH family tRNA/rRNA methyltransferase</fullName>
        <ecNumber evidence="4">2.1.1.-</ecNumber>
    </submittedName>
</protein>
<evidence type="ECO:0000313" key="4">
    <source>
        <dbReference type="EMBL" id="CCB88882.1"/>
    </source>
</evidence>
<dbReference type="SUPFAM" id="SSF75217">
    <property type="entry name" value="alpha/beta knot"/>
    <property type="match status" value="1"/>
</dbReference>
<name>F8L7Y0_SIMNZ</name>
<dbReference type="HOGENOM" id="CLU_021322_0_1_0"/>
<dbReference type="GO" id="GO:0032259">
    <property type="term" value="P:methylation"/>
    <property type="evidence" value="ECO:0007669"/>
    <property type="project" value="UniProtKB-KW"/>
</dbReference>
<dbReference type="GO" id="GO:0005829">
    <property type="term" value="C:cytosol"/>
    <property type="evidence" value="ECO:0007669"/>
    <property type="project" value="TreeGrafter"/>
</dbReference>
<dbReference type="InterPro" id="IPR029064">
    <property type="entry name" value="Ribosomal_eL30-like_sf"/>
</dbReference>
<dbReference type="STRING" id="331113.SNE_A10050"/>
<dbReference type="InterPro" id="IPR013123">
    <property type="entry name" value="SpoU_subst-bd"/>
</dbReference>
<dbReference type="GO" id="GO:0003723">
    <property type="term" value="F:RNA binding"/>
    <property type="evidence" value="ECO:0007669"/>
    <property type="project" value="InterPro"/>
</dbReference>
<dbReference type="Gene3D" id="3.40.1280.10">
    <property type="match status" value="1"/>
</dbReference>
<dbReference type="Pfam" id="PF00588">
    <property type="entry name" value="SpoU_methylase"/>
    <property type="match status" value="1"/>
</dbReference>
<keyword evidence="1 4" id="KW-0489">Methyltransferase</keyword>
<accession>F8L7Y0</accession>
<dbReference type="Gene3D" id="3.30.1330.30">
    <property type="match status" value="1"/>
</dbReference>
<dbReference type="SUPFAM" id="SSF55315">
    <property type="entry name" value="L30e-like"/>
    <property type="match status" value="1"/>
</dbReference>